<evidence type="ECO:0000256" key="1">
    <source>
        <dbReference type="SAM" id="MobiDB-lite"/>
    </source>
</evidence>
<dbReference type="Pfam" id="PF00395">
    <property type="entry name" value="SLH"/>
    <property type="match status" value="2"/>
</dbReference>
<feature type="compositionally biased region" description="Low complexity" evidence="1">
    <location>
        <begin position="52"/>
        <end position="64"/>
    </location>
</feature>
<protein>
    <submittedName>
        <fullName evidence="3">YcdB/YcdC domain-containing protein</fullName>
    </submittedName>
</protein>
<evidence type="ECO:0000259" key="2">
    <source>
        <dbReference type="PROSITE" id="PS51272"/>
    </source>
</evidence>
<keyword evidence="4" id="KW-1185">Reference proteome</keyword>
<dbReference type="RefSeq" id="WP_379320768.1">
    <property type="nucleotide sequence ID" value="NZ_JBHTLM010000015.1"/>
</dbReference>
<evidence type="ECO:0000313" key="4">
    <source>
        <dbReference type="Proteomes" id="UP001597262"/>
    </source>
</evidence>
<dbReference type="InterPro" id="IPR032599">
    <property type="entry name" value="YcdB/YcdC_rep_domain"/>
</dbReference>
<accession>A0ABW3S175</accession>
<dbReference type="Pfam" id="PF16244">
    <property type="entry name" value="DUF4901"/>
    <property type="match status" value="2"/>
</dbReference>
<gene>
    <name evidence="3" type="ORF">ACFQ3W_18790</name>
</gene>
<name>A0ABW3S175_9BACL</name>
<dbReference type="EMBL" id="JBHTLM010000015">
    <property type="protein sequence ID" value="MFD1178328.1"/>
    <property type="molecule type" value="Genomic_DNA"/>
</dbReference>
<sequence length="799" mass="88120">MGRMKYLSRHFKIIENSGAAKFPKWSGKVAMTSLIALSLLLPQGVVLGASSSGTNSGSASGSSAVIPNTSEAKTPDPSKAKFSKEQVLAKVKELFPQLAKAKATSVQLGITNEFPAPKNQMIWDISWEFREGNMSHSFSSRVDAITGELVNIYLSMPETEGKSFYPPGVTEEKALEIAKAFIAKAAPSYSAKDLQLKEDYRYIGTKSLFGPVQYNFYFDVLINGLPSAGGGISVGMDGDGNITQFSKPSDRLEHPSAVPSITQAAAEKLFNEQFKVELGYFPIRKNGEISSWVLAWGASESAVSPIDAKSGKKINFRGVELPSESTSYDAIPAGKKAFIPRTSTVEMTEDEAVKAIQQVAQIPEGRTLNSKFLSNDYRDSNRQVWRLIWGGDNDLRMPFPMQTSAEVDALTGQIVQFSIEEYSTGKLQKPLPVPKGAVKLTKETAKKRAIDYINLLYPKADSNLKLVNQEADTSEKKNEDRYSYQFTRFYQGLPIRDGAVSLTIDAYGRLLFYNVSDREMPASVPAGNTATITEEKALGLYRQEYKPKLQYQSFGGHYIDGEYSEPVARLVYAPNAVNPERDSMVLDAVSGKWVATYDNFMLSGKVPTPKDIKGHKAEKELTTLVDYQVLTPDQDGNLKPDEAVTMGDWLKIMGKAENPNYEQYYFGDENGKKIFFGVAPESPYYQAVRYAVTRHWVQEDASLQVDAKLTREQLAVMLTIVLKYSKLATFLGQDTAVSQFSDAKSIKEPGAVALTVKLGLLEGQNGKFNPQQTVSKADIASVIMKLVNLQGKTDQQINQ</sequence>
<comment type="caution">
    <text evidence="3">The sequence shown here is derived from an EMBL/GenBank/DDBJ whole genome shotgun (WGS) entry which is preliminary data.</text>
</comment>
<proteinExistence type="predicted"/>
<evidence type="ECO:0000313" key="3">
    <source>
        <dbReference type="EMBL" id="MFD1178328.1"/>
    </source>
</evidence>
<reference evidence="4" key="1">
    <citation type="journal article" date="2019" name="Int. J. Syst. Evol. Microbiol.">
        <title>The Global Catalogue of Microorganisms (GCM) 10K type strain sequencing project: providing services to taxonomists for standard genome sequencing and annotation.</title>
        <authorList>
            <consortium name="The Broad Institute Genomics Platform"/>
            <consortium name="The Broad Institute Genome Sequencing Center for Infectious Disease"/>
            <person name="Wu L."/>
            <person name="Ma J."/>
        </authorList>
    </citation>
    <scope>NUCLEOTIDE SEQUENCE [LARGE SCALE GENOMIC DNA]</scope>
    <source>
        <strain evidence="4">CCUG 59189</strain>
    </source>
</reference>
<dbReference type="InterPro" id="IPR001119">
    <property type="entry name" value="SLH_dom"/>
</dbReference>
<dbReference type="PROSITE" id="PS51272">
    <property type="entry name" value="SLH"/>
    <property type="match status" value="1"/>
</dbReference>
<dbReference type="Proteomes" id="UP001597262">
    <property type="component" value="Unassembled WGS sequence"/>
</dbReference>
<feature type="domain" description="SLH" evidence="2">
    <location>
        <begin position="735"/>
        <end position="797"/>
    </location>
</feature>
<organism evidence="3 4">
    <name type="scientific">Paenibacillus puldeungensis</name>
    <dbReference type="NCBI Taxonomy" id="696536"/>
    <lineage>
        <taxon>Bacteria</taxon>
        <taxon>Bacillati</taxon>
        <taxon>Bacillota</taxon>
        <taxon>Bacilli</taxon>
        <taxon>Bacillales</taxon>
        <taxon>Paenibacillaceae</taxon>
        <taxon>Paenibacillus</taxon>
    </lineage>
</organism>
<feature type="region of interest" description="Disordered" evidence="1">
    <location>
        <begin position="52"/>
        <end position="79"/>
    </location>
</feature>